<dbReference type="AlphaFoldDB" id="A0A819H4Z5"/>
<protein>
    <recommendedName>
        <fullName evidence="5">Activin types I and II receptor domain-containing protein</fullName>
    </recommendedName>
</protein>
<evidence type="ECO:0000256" key="1">
    <source>
        <dbReference type="SAM" id="SignalP"/>
    </source>
</evidence>
<proteinExistence type="predicted"/>
<evidence type="ECO:0000313" key="3">
    <source>
        <dbReference type="EMBL" id="CAF3894297.1"/>
    </source>
</evidence>
<organism evidence="3 4">
    <name type="scientific">Adineta steineri</name>
    <dbReference type="NCBI Taxonomy" id="433720"/>
    <lineage>
        <taxon>Eukaryota</taxon>
        <taxon>Metazoa</taxon>
        <taxon>Spiralia</taxon>
        <taxon>Gnathifera</taxon>
        <taxon>Rotifera</taxon>
        <taxon>Eurotatoria</taxon>
        <taxon>Bdelloidea</taxon>
        <taxon>Adinetida</taxon>
        <taxon>Adinetidae</taxon>
        <taxon>Adineta</taxon>
    </lineage>
</organism>
<evidence type="ECO:0000313" key="2">
    <source>
        <dbReference type="EMBL" id="CAF1429041.1"/>
    </source>
</evidence>
<evidence type="ECO:0000313" key="4">
    <source>
        <dbReference type="Proteomes" id="UP000663881"/>
    </source>
</evidence>
<dbReference type="Proteomes" id="UP000663881">
    <property type="component" value="Unassembled WGS sequence"/>
</dbReference>
<feature type="chain" id="PRO_5036235233" description="Activin types I and II receptor domain-containing protein" evidence="1">
    <location>
        <begin position="17"/>
        <end position="146"/>
    </location>
</feature>
<reference evidence="3" key="1">
    <citation type="submission" date="2021-02" db="EMBL/GenBank/DDBJ databases">
        <authorList>
            <person name="Nowell W R."/>
        </authorList>
    </citation>
    <scope>NUCLEOTIDE SEQUENCE</scope>
</reference>
<name>A0A819H4Z5_9BILA</name>
<comment type="caution">
    <text evidence="3">The sequence shown here is derived from an EMBL/GenBank/DDBJ whole genome shotgun (WGS) entry which is preliminary data.</text>
</comment>
<dbReference type="EMBL" id="CAJOAY010001854">
    <property type="protein sequence ID" value="CAF3894297.1"/>
    <property type="molecule type" value="Genomic_DNA"/>
</dbReference>
<dbReference type="OrthoDB" id="9995238at2759"/>
<evidence type="ECO:0008006" key="5">
    <source>
        <dbReference type="Google" id="ProtNLM"/>
    </source>
</evidence>
<keyword evidence="1" id="KW-0732">Signal</keyword>
<gene>
    <name evidence="3" type="ORF">OKA104_LOCUS23828</name>
    <name evidence="2" type="ORF">VCS650_LOCUS38180</name>
</gene>
<sequence>MLKIFLLFGLIDYISTRDCYMCNESGNYCSLPLNFDSGDESRENDIVISSYPSNYACMQDDSYNPVTQEHKIILRGIPDCQPLDQPKHRVYCCYTNNCNKNDPPIFDRPSADFMPRELPLESSGPNHISSTILIGITMIFQYFLSS</sequence>
<feature type="signal peptide" evidence="1">
    <location>
        <begin position="1"/>
        <end position="16"/>
    </location>
</feature>
<dbReference type="Proteomes" id="UP000663891">
    <property type="component" value="Unassembled WGS sequence"/>
</dbReference>
<accession>A0A819H4Z5</accession>
<dbReference type="EMBL" id="CAJNON010001110">
    <property type="protein sequence ID" value="CAF1429041.1"/>
    <property type="molecule type" value="Genomic_DNA"/>
</dbReference>